<dbReference type="AlphaFoldDB" id="A0A6C0C214"/>
<reference evidence="1" key="1">
    <citation type="journal article" date="2020" name="Nature">
        <title>Giant virus diversity and host interactions through global metagenomics.</title>
        <authorList>
            <person name="Schulz F."/>
            <person name="Roux S."/>
            <person name="Paez-Espino D."/>
            <person name="Jungbluth S."/>
            <person name="Walsh D.A."/>
            <person name="Denef V.J."/>
            <person name="McMahon K.D."/>
            <person name="Konstantinidis K.T."/>
            <person name="Eloe-Fadrosh E.A."/>
            <person name="Kyrpides N.C."/>
            <person name="Woyke T."/>
        </authorList>
    </citation>
    <scope>NUCLEOTIDE SEQUENCE</scope>
    <source>
        <strain evidence="1">GVMAG-M-3300020182-33</strain>
    </source>
</reference>
<organism evidence="1">
    <name type="scientific">viral metagenome</name>
    <dbReference type="NCBI Taxonomy" id="1070528"/>
    <lineage>
        <taxon>unclassified sequences</taxon>
        <taxon>metagenomes</taxon>
        <taxon>organismal metagenomes</taxon>
    </lineage>
</organism>
<name>A0A6C0C214_9ZZZZ</name>
<sequence length="115" mass="12776">MNAKRAKFYPYTSAMKYAALASVVTASLATANAVNAKRHTNIPKDPDESALCIRQLPACNSRTVRAYQFDITEKIDRPTTTWRILSICGVHPEKQDAGSRLSLGLFWAQIIYIAT</sequence>
<accession>A0A6C0C214</accession>
<dbReference type="EMBL" id="MN739302">
    <property type="protein sequence ID" value="QHS97698.1"/>
    <property type="molecule type" value="Genomic_DNA"/>
</dbReference>
<evidence type="ECO:0000313" key="1">
    <source>
        <dbReference type="EMBL" id="QHS97698.1"/>
    </source>
</evidence>
<protein>
    <submittedName>
        <fullName evidence="1">Uncharacterized protein</fullName>
    </submittedName>
</protein>
<proteinExistence type="predicted"/>